<feature type="transmembrane region" description="Helical" evidence="1">
    <location>
        <begin position="120"/>
        <end position="142"/>
    </location>
</feature>
<feature type="transmembrane region" description="Helical" evidence="1">
    <location>
        <begin position="162"/>
        <end position="184"/>
    </location>
</feature>
<dbReference type="EMBL" id="RBXT01000001">
    <property type="protein sequence ID" value="RKT77315.1"/>
    <property type="molecule type" value="Genomic_DNA"/>
</dbReference>
<dbReference type="RefSeq" id="WP_245963440.1">
    <property type="nucleotide sequence ID" value="NZ_RBXT01000001.1"/>
</dbReference>
<proteinExistence type="predicted"/>
<keyword evidence="1" id="KW-0812">Transmembrane</keyword>
<feature type="transmembrane region" description="Helical" evidence="1">
    <location>
        <begin position="370"/>
        <end position="389"/>
    </location>
</feature>
<feature type="transmembrane region" description="Helical" evidence="1">
    <location>
        <begin position="432"/>
        <end position="456"/>
    </location>
</feature>
<feature type="transmembrane region" description="Helical" evidence="1">
    <location>
        <begin position="196"/>
        <end position="215"/>
    </location>
</feature>
<feature type="transmembrane region" description="Helical" evidence="1">
    <location>
        <begin position="35"/>
        <end position="60"/>
    </location>
</feature>
<dbReference type="AlphaFoldDB" id="A0A495XW05"/>
<accession>A0A495XW05</accession>
<evidence type="ECO:0000313" key="2">
    <source>
        <dbReference type="EMBL" id="RKT77315.1"/>
    </source>
</evidence>
<reference evidence="2 3" key="1">
    <citation type="submission" date="2018-10" db="EMBL/GenBank/DDBJ databases">
        <title>Sequencing the genomes of 1000 actinobacteria strains.</title>
        <authorList>
            <person name="Klenk H.-P."/>
        </authorList>
    </citation>
    <scope>NUCLEOTIDE SEQUENCE [LARGE SCALE GENOMIC DNA]</scope>
    <source>
        <strain evidence="2 3">DSM 44267</strain>
    </source>
</reference>
<feature type="transmembrane region" description="Helical" evidence="1">
    <location>
        <begin position="88"/>
        <end position="108"/>
    </location>
</feature>
<evidence type="ECO:0008006" key="4">
    <source>
        <dbReference type="Google" id="ProtNLM"/>
    </source>
</evidence>
<evidence type="ECO:0000313" key="3">
    <source>
        <dbReference type="Proteomes" id="UP000278440"/>
    </source>
</evidence>
<dbReference type="Proteomes" id="UP000278440">
    <property type="component" value="Unassembled WGS sequence"/>
</dbReference>
<keyword evidence="3" id="KW-1185">Reference proteome</keyword>
<sequence length="458" mass="48721">MSPTVLSPVLSPVLVPVAAPSLVPAHGVGNRADLPLPFTALVIAAVAALLISFVAVGVLWREPRLSRADGVLLPRPLARLLDSRGVRVATRVLAGILTVWTLVALVAGPDSARNPVPHVVYVWLWVGLAFLSLALGPVWRVLNPLRAAHAGLLRLARVSPDLSLLTYRGGLWPAAVGLGLFTWVELVADENTSLPFLQVLVGGYVALSLAAAAVFGRRWWDEADPFEAWSALLGRLSPLGRRDDGRWVLRTPLHGVDELRATRGLVATVSVMLGSTAYDGFSANVSWATFVQTSPIGAVPLKTMTLLLFFAAVAVTIWLAAALSMRLSGRSLRDSVHFVSDLAPSLLPIAGGYVVAHYWSLWVYQGQYAWVLLTDPLGTGANLLGTAGLTPNDALIAPTLVATIQAVAIVLGHLLAVVAAHERAVTVLPRRAAVVGQLPVMAVMLFYTFAGLTILFRP</sequence>
<feature type="transmembrane region" description="Helical" evidence="1">
    <location>
        <begin position="345"/>
        <end position="363"/>
    </location>
</feature>
<name>A0A495XW05_9MICO</name>
<organism evidence="2 3">
    <name type="scientific">Terracoccus luteus</name>
    <dbReference type="NCBI Taxonomy" id="53356"/>
    <lineage>
        <taxon>Bacteria</taxon>
        <taxon>Bacillati</taxon>
        <taxon>Actinomycetota</taxon>
        <taxon>Actinomycetes</taxon>
        <taxon>Micrococcales</taxon>
        <taxon>Intrasporangiaceae</taxon>
        <taxon>Terracoccus</taxon>
    </lineage>
</organism>
<feature type="transmembrane region" description="Helical" evidence="1">
    <location>
        <begin position="395"/>
        <end position="420"/>
    </location>
</feature>
<gene>
    <name evidence="2" type="ORF">DFJ68_0735</name>
</gene>
<comment type="caution">
    <text evidence="2">The sequence shown here is derived from an EMBL/GenBank/DDBJ whole genome shotgun (WGS) entry which is preliminary data.</text>
</comment>
<feature type="transmembrane region" description="Helical" evidence="1">
    <location>
        <begin position="306"/>
        <end position="325"/>
    </location>
</feature>
<keyword evidence="1" id="KW-1133">Transmembrane helix</keyword>
<protein>
    <recommendedName>
        <fullName evidence="4">Fenitrothion hydrolase</fullName>
    </recommendedName>
</protein>
<keyword evidence="1" id="KW-0472">Membrane</keyword>
<evidence type="ECO:0000256" key="1">
    <source>
        <dbReference type="SAM" id="Phobius"/>
    </source>
</evidence>